<dbReference type="CDD" id="cd04416">
    <property type="entry name" value="NDPk_TX"/>
    <property type="match status" value="2"/>
</dbReference>
<dbReference type="PROSITE" id="PS00194">
    <property type="entry name" value="THIOREDOXIN_1"/>
    <property type="match status" value="1"/>
</dbReference>
<proteinExistence type="inferred from homology"/>
<evidence type="ECO:0000313" key="6">
    <source>
        <dbReference type="Proteomes" id="UP000570592"/>
    </source>
</evidence>
<name>A0A7L3I7C4_9PASS</name>
<gene>
    <name evidence="5" type="primary">Nme8</name>
    <name evidence="5" type="ORF">PARPUN_R11998</name>
</gene>
<dbReference type="PANTHER" id="PTHR46135">
    <property type="entry name" value="NME/NM23 FAMILY MEMBER 8"/>
    <property type="match status" value="1"/>
</dbReference>
<dbReference type="AlphaFoldDB" id="A0A7L3I7C4"/>
<comment type="caution">
    <text evidence="2">Lacks conserved residue(s) required for the propagation of feature annotation.</text>
</comment>
<keyword evidence="6" id="KW-1185">Reference proteome</keyword>
<feature type="domain" description="Nucleoside diphosphate kinase-like" evidence="4">
    <location>
        <begin position="427"/>
        <end position="545"/>
    </location>
</feature>
<feature type="binding site" evidence="2">
    <location>
        <position position="514"/>
    </location>
    <ligand>
        <name>ATP</name>
        <dbReference type="ChEBI" id="CHEBI:30616"/>
    </ligand>
</feature>
<feature type="active site" description="Pros-phosphohistidine intermediate" evidence="2">
    <location>
        <position position="407"/>
    </location>
</feature>
<feature type="binding site" evidence="2">
    <location>
        <position position="538"/>
    </location>
    <ligand>
        <name>ATP</name>
        <dbReference type="ChEBI" id="CHEBI:30616"/>
    </ligand>
</feature>
<dbReference type="EMBL" id="VZTX01012959">
    <property type="protein sequence ID" value="NXU13048.1"/>
    <property type="molecule type" value="Genomic_DNA"/>
</dbReference>
<feature type="binding site" evidence="2">
    <location>
        <position position="508"/>
    </location>
    <ligand>
        <name>ATP</name>
        <dbReference type="ChEBI" id="CHEBI:30616"/>
    </ligand>
</feature>
<evidence type="ECO:0000256" key="3">
    <source>
        <dbReference type="RuleBase" id="RU004011"/>
    </source>
</evidence>
<dbReference type="InterPro" id="IPR036850">
    <property type="entry name" value="NDK-like_dom_sf"/>
</dbReference>
<evidence type="ECO:0000256" key="2">
    <source>
        <dbReference type="PROSITE-ProRule" id="PRU00706"/>
    </source>
</evidence>
<dbReference type="PRINTS" id="PR01243">
    <property type="entry name" value="NUCDPKINASE"/>
</dbReference>
<evidence type="ECO:0000256" key="1">
    <source>
        <dbReference type="ARBA" id="ARBA00008142"/>
    </source>
</evidence>
<organism evidence="5 6">
    <name type="scientific">Pardalotus punctatus</name>
    <name type="common">spotted pardalote</name>
    <dbReference type="NCBI Taxonomy" id="254575"/>
    <lineage>
        <taxon>Eukaryota</taxon>
        <taxon>Metazoa</taxon>
        <taxon>Chordata</taxon>
        <taxon>Craniata</taxon>
        <taxon>Vertebrata</taxon>
        <taxon>Euteleostomi</taxon>
        <taxon>Archelosauria</taxon>
        <taxon>Archosauria</taxon>
        <taxon>Dinosauria</taxon>
        <taxon>Saurischia</taxon>
        <taxon>Theropoda</taxon>
        <taxon>Coelurosauria</taxon>
        <taxon>Aves</taxon>
        <taxon>Neognathae</taxon>
        <taxon>Neoaves</taxon>
        <taxon>Telluraves</taxon>
        <taxon>Australaves</taxon>
        <taxon>Passeriformes</taxon>
        <taxon>Meliphagoidea</taxon>
        <taxon>Pardalotidae</taxon>
        <taxon>Pardalotus</taxon>
    </lineage>
</organism>
<dbReference type="Gene3D" id="3.30.70.141">
    <property type="entry name" value="Nucleoside diphosphate kinase-like domain"/>
    <property type="match status" value="3"/>
</dbReference>
<dbReference type="GO" id="GO:0004550">
    <property type="term" value="F:nucleoside diphosphate kinase activity"/>
    <property type="evidence" value="ECO:0007669"/>
    <property type="project" value="InterPro"/>
</dbReference>
<dbReference type="Proteomes" id="UP000570592">
    <property type="component" value="Unassembled WGS sequence"/>
</dbReference>
<dbReference type="SUPFAM" id="SSF52833">
    <property type="entry name" value="Thioredoxin-like"/>
    <property type="match status" value="1"/>
</dbReference>
<feature type="domain" description="Nucleoside diphosphate kinase-like" evidence="4">
    <location>
        <begin position="145"/>
        <end position="286"/>
    </location>
</feature>
<dbReference type="Pfam" id="PF00085">
    <property type="entry name" value="Thioredoxin"/>
    <property type="match status" value="1"/>
</dbReference>
<accession>A0A7L3I7C4</accession>
<dbReference type="GO" id="GO:0006228">
    <property type="term" value="P:UTP biosynthetic process"/>
    <property type="evidence" value="ECO:0007669"/>
    <property type="project" value="InterPro"/>
</dbReference>
<comment type="similarity">
    <text evidence="1 2 3">Belongs to the NDK family.</text>
</comment>
<dbReference type="SMART" id="SM00562">
    <property type="entry name" value="NDK"/>
    <property type="match status" value="3"/>
</dbReference>
<dbReference type="Gene3D" id="3.40.30.10">
    <property type="entry name" value="Glutaredoxin"/>
    <property type="match status" value="1"/>
</dbReference>
<dbReference type="GO" id="GO:0006183">
    <property type="term" value="P:GTP biosynthetic process"/>
    <property type="evidence" value="ECO:0007669"/>
    <property type="project" value="InterPro"/>
</dbReference>
<dbReference type="InterPro" id="IPR051766">
    <property type="entry name" value="TXND_domain-containing"/>
</dbReference>
<dbReference type="PANTHER" id="PTHR46135:SF3">
    <property type="entry name" value="NME_NM23 FAMILY MEMBER 8"/>
    <property type="match status" value="1"/>
</dbReference>
<feature type="binding site" evidence="2">
    <location>
        <position position="528"/>
    </location>
    <ligand>
        <name>ATP</name>
        <dbReference type="ChEBI" id="CHEBI:30616"/>
    </ligand>
</feature>
<dbReference type="InterPro" id="IPR034907">
    <property type="entry name" value="NDK-like_dom"/>
</dbReference>
<feature type="non-terminal residue" evidence="5">
    <location>
        <position position="1"/>
    </location>
</feature>
<dbReference type="InterPro" id="IPR013766">
    <property type="entry name" value="Thioredoxin_domain"/>
</dbReference>
<feature type="non-terminal residue" evidence="5">
    <location>
        <position position="545"/>
    </location>
</feature>
<feature type="binding site" evidence="2">
    <location>
        <position position="480"/>
    </location>
    <ligand>
        <name>ATP</name>
        <dbReference type="ChEBI" id="CHEBI:30616"/>
    </ligand>
</feature>
<dbReference type="PROSITE" id="PS51374">
    <property type="entry name" value="NDPK_LIKE"/>
    <property type="match status" value="3"/>
</dbReference>
<feature type="binding site" evidence="2">
    <location>
        <position position="433"/>
    </location>
    <ligand>
        <name>ATP</name>
        <dbReference type="ChEBI" id="CHEBI:30616"/>
    </ligand>
</feature>
<dbReference type="Pfam" id="PF00334">
    <property type="entry name" value="NDK"/>
    <property type="match status" value="2"/>
</dbReference>
<comment type="caution">
    <text evidence="5">The sequence shown here is derived from an EMBL/GenBank/DDBJ whole genome shotgun (WGS) entry which is preliminary data.</text>
</comment>
<evidence type="ECO:0000259" key="4">
    <source>
        <dbReference type="SMART" id="SM00562"/>
    </source>
</evidence>
<feature type="domain" description="Nucleoside diphosphate kinase-like" evidence="4">
    <location>
        <begin position="290"/>
        <end position="426"/>
    </location>
</feature>
<sequence>ILFQTVIINQDQWDAMLQIQGIVVIDVYQAWCGPCKAVLNLFKKLRIDFSEDNVLHFAVAESDRIEILKPFRKSCEPVFLFCVYGKILAMVRGVNAPLITKTVTDLMIVERAIAAGERERVEVQTRYLCINVYFSHYFFPFSEILTYSVGIIKPDDVAEGRVREIKRKIRKAGFDIKAAEERMLTEEQIRVFYARNKNQPDFEEFVEFMMSGPCHVLIIAKKEAADAIPQWKELRKTSVSGELELPGKLPGLVETESLVNICDMQDSIEDASRQLAFFFPHFNANITEQVEKTLAIIRPSLLKERRNSIIQRIKVDGFKIAMQKEIILSEEQVHIFYKEHVDQDYFPVLLDQMTSGPTLVLALTRENAVTHWRNLLGPKILEEARKENPECLRAHYAIDNVPINQLHGSSTDYDAQKELEFFFPEEQTFALIKPDAAKHHKDEIIKKVKEAGFSISKVKEQALTREMVTQFYKDHEGKPFFEDLVNCMTTGPSVVMVLSKQNAVEEWRQLMGPTDPEEAKKTCPESIRAQFAHDILSNAVHGSSN</sequence>
<dbReference type="InterPro" id="IPR017937">
    <property type="entry name" value="Thioredoxin_CS"/>
</dbReference>
<dbReference type="InterPro" id="IPR001564">
    <property type="entry name" value="Nucleoside_diP_kinase"/>
</dbReference>
<feature type="active site" description="Pros-phosphohistidine intermediate" evidence="2">
    <location>
        <position position="541"/>
    </location>
</feature>
<protein>
    <submittedName>
        <fullName evidence="5">TXND3 protein</fullName>
    </submittedName>
</protein>
<dbReference type="InterPro" id="IPR036249">
    <property type="entry name" value="Thioredoxin-like_sf"/>
</dbReference>
<evidence type="ECO:0000313" key="5">
    <source>
        <dbReference type="EMBL" id="NXU13048.1"/>
    </source>
</evidence>
<dbReference type="SUPFAM" id="SSF54919">
    <property type="entry name" value="Nucleoside diphosphate kinase, NDK"/>
    <property type="match status" value="3"/>
</dbReference>
<dbReference type="GO" id="GO:0006241">
    <property type="term" value="P:CTP biosynthetic process"/>
    <property type="evidence" value="ECO:0007669"/>
    <property type="project" value="InterPro"/>
</dbReference>
<reference evidence="5 6" key="1">
    <citation type="submission" date="2019-09" db="EMBL/GenBank/DDBJ databases">
        <title>Bird 10,000 Genomes (B10K) Project - Family phase.</title>
        <authorList>
            <person name="Zhang G."/>
        </authorList>
    </citation>
    <scope>NUCLEOTIDE SEQUENCE [LARGE SCALE GENOMIC DNA]</scope>
    <source>
        <strain evidence="5">B10K-DU-029-51</strain>
    </source>
</reference>